<proteinExistence type="inferred from homology"/>
<dbReference type="EMBL" id="AP018818">
    <property type="protein sequence ID" value="BBF71805.1"/>
    <property type="molecule type" value="Genomic_DNA"/>
</dbReference>
<name>A0ABM7G8N5_9SPHN</name>
<protein>
    <recommendedName>
        <fullName evidence="5">MucR family transcriptional regulator</fullName>
    </recommendedName>
</protein>
<evidence type="ECO:0000313" key="3">
    <source>
        <dbReference type="EMBL" id="BBF71805.1"/>
    </source>
</evidence>
<evidence type="ECO:0008006" key="5">
    <source>
        <dbReference type="Google" id="ProtNLM"/>
    </source>
</evidence>
<feature type="compositionally biased region" description="Basic and acidic residues" evidence="2">
    <location>
        <begin position="257"/>
        <end position="266"/>
    </location>
</feature>
<dbReference type="Pfam" id="PF05443">
    <property type="entry name" value="ROS_MUCR"/>
    <property type="match status" value="1"/>
</dbReference>
<dbReference type="Proteomes" id="UP001059971">
    <property type="component" value="Chromosome 2"/>
</dbReference>
<reference evidence="3" key="1">
    <citation type="submission" date="2018-07" db="EMBL/GenBank/DDBJ databases">
        <title>Complete genome sequence of Sphingomonas bisphenolicum strain AO1, a bisphenol A degradative bacterium isolated from Japanese farm field.</title>
        <authorList>
            <person name="Murakami M."/>
            <person name="Koh M."/>
            <person name="Koba S."/>
            <person name="Matsumura Y."/>
        </authorList>
    </citation>
    <scope>NUCLEOTIDE SEQUENCE</scope>
    <source>
        <strain evidence="3">AO1</strain>
    </source>
</reference>
<dbReference type="Gene3D" id="1.10.10.1550">
    <property type="entry name" value="ROS/MUCR transcriptional regulator protein"/>
    <property type="match status" value="1"/>
</dbReference>
<feature type="compositionally biased region" description="Low complexity" evidence="2">
    <location>
        <begin position="237"/>
        <end position="246"/>
    </location>
</feature>
<dbReference type="RefSeq" id="WP_261937418.1">
    <property type="nucleotide sequence ID" value="NZ_AP018818.1"/>
</dbReference>
<comment type="similarity">
    <text evidence="1">Belongs to the ros/MucR family.</text>
</comment>
<feature type="region of interest" description="Disordered" evidence="2">
    <location>
        <begin position="146"/>
        <end position="224"/>
    </location>
</feature>
<evidence type="ECO:0000313" key="4">
    <source>
        <dbReference type="Proteomes" id="UP001059971"/>
    </source>
</evidence>
<keyword evidence="4" id="KW-1185">Reference proteome</keyword>
<dbReference type="InterPro" id="IPR008807">
    <property type="entry name" value="ROS_MUCR"/>
</dbReference>
<organism evidence="3 4">
    <name type="scientific">Sphingomonas bisphenolicum</name>
    <dbReference type="NCBI Taxonomy" id="296544"/>
    <lineage>
        <taxon>Bacteria</taxon>
        <taxon>Pseudomonadati</taxon>
        <taxon>Pseudomonadota</taxon>
        <taxon>Alphaproteobacteria</taxon>
        <taxon>Sphingomonadales</taxon>
        <taxon>Sphingomonadaceae</taxon>
        <taxon>Sphingomonas</taxon>
    </lineage>
</organism>
<feature type="compositionally biased region" description="Basic residues" evidence="2">
    <location>
        <begin position="210"/>
        <end position="219"/>
    </location>
</feature>
<evidence type="ECO:0000256" key="2">
    <source>
        <dbReference type="SAM" id="MobiDB-lite"/>
    </source>
</evidence>
<dbReference type="InterPro" id="IPR041920">
    <property type="entry name" value="ROS/MUCR_sf"/>
</dbReference>
<feature type="region of interest" description="Disordered" evidence="2">
    <location>
        <begin position="237"/>
        <end position="266"/>
    </location>
</feature>
<sequence length="266" mass="27181">MADIEQPDYTSLTVQLLSAYVANNTVASDDLAGLIQSTRAALIAETAPAPVETVEHVPAVSVRKSIASREHILSLIDGRPYKTLKRHLATHGLTPADYRERYGLPASYPMVAQAYSDQRRAVAQKLGLGQRGTQARAAAAAAEAASAAPAPKPASAAKAAAPKPKASRKKPAVAATPAPAAATPKAKAAPKGDRVPAGADVETAATPKPAAKKPGRKPKAVAAPTISTVETPIAAAEPVKAKSPAKAPRRKLGIKAAKSEAVDATS</sequence>
<feature type="compositionally biased region" description="Low complexity" evidence="2">
    <location>
        <begin position="172"/>
        <end position="189"/>
    </location>
</feature>
<feature type="compositionally biased region" description="Low complexity" evidence="2">
    <location>
        <begin position="146"/>
        <end position="164"/>
    </location>
</feature>
<evidence type="ECO:0000256" key="1">
    <source>
        <dbReference type="ARBA" id="ARBA00007031"/>
    </source>
</evidence>
<accession>A0ABM7G8N5</accession>
<gene>
    <name evidence="3" type="ORF">SBA_ch2_3380</name>
</gene>